<dbReference type="SUPFAM" id="SSF52172">
    <property type="entry name" value="CheY-like"/>
    <property type="match status" value="1"/>
</dbReference>
<dbReference type="Pfam" id="PF00072">
    <property type="entry name" value="Response_reg"/>
    <property type="match status" value="1"/>
</dbReference>
<dbReference type="InterPro" id="IPR003593">
    <property type="entry name" value="AAA+_ATPase"/>
</dbReference>
<evidence type="ECO:0000256" key="3">
    <source>
        <dbReference type="ARBA" id="ARBA00022840"/>
    </source>
</evidence>
<dbReference type="Pfam" id="PF25601">
    <property type="entry name" value="AAA_lid_14"/>
    <property type="match status" value="1"/>
</dbReference>
<dbReference type="Proteomes" id="UP000270046">
    <property type="component" value="Chromosome"/>
</dbReference>
<keyword evidence="11" id="KW-1185">Reference proteome</keyword>
<dbReference type="InterPro" id="IPR011006">
    <property type="entry name" value="CheY-like_superfamily"/>
</dbReference>
<dbReference type="CDD" id="cd00009">
    <property type="entry name" value="AAA"/>
    <property type="match status" value="1"/>
</dbReference>
<dbReference type="SMART" id="SM00448">
    <property type="entry name" value="REC"/>
    <property type="match status" value="1"/>
</dbReference>
<keyword evidence="5" id="KW-0805">Transcription regulation</keyword>
<sequence length="460" mass="51393">MAKILIIDDERSIRSTLREILEYEDYEVEDVDNGVDGLQLIEKKDYDLVLCDIKMNRMDGMEVLTEGLAIKPDLPFIMISGHGTVETAVEASKKGAFDFISKPPDLNRLLITVRNALDRGSLVVEAKVLKRKVSKVRPILGDSQAIIKIKETIDRVAPTDARVLVTGANGSGKELVARWLHEKSHRSSAPIIEVNCAAIPSELIESELFGHEKGSFTSAIKQRIGKFESANGGTLFLDEIGDMSQSAQAKVLRALQENKITRVGGEKEIDVDVRVVAATNKDLLKEIEAGNFRMDLYHRLSVILIHVPPLIERKDDIPLLTQAFLDEICSEYGMPVKKISDAALEALKSLPWTGNIRELRNMVERLIILSDKIITDSDVKAFANPSAPVTAVAGEAAAAPQTDFDQFNNFQEYKDYAEREYIKFKLEKNNWNVSKTADDIDIQRSHLYSKIEKFGLKRGE</sequence>
<feature type="domain" description="Response regulatory" evidence="9">
    <location>
        <begin position="3"/>
        <end position="117"/>
    </location>
</feature>
<dbReference type="Gene3D" id="3.40.50.2300">
    <property type="match status" value="1"/>
</dbReference>
<dbReference type="InterPro" id="IPR002078">
    <property type="entry name" value="Sigma_54_int"/>
</dbReference>
<dbReference type="OrthoDB" id="9767722at2"/>
<evidence type="ECO:0000313" key="10">
    <source>
        <dbReference type="EMBL" id="AYL95975.1"/>
    </source>
</evidence>
<dbReference type="PROSITE" id="PS00676">
    <property type="entry name" value="SIGMA54_INTERACT_2"/>
    <property type="match status" value="1"/>
</dbReference>
<dbReference type="PROSITE" id="PS50110">
    <property type="entry name" value="RESPONSE_REGULATORY"/>
    <property type="match status" value="1"/>
</dbReference>
<dbReference type="FunFam" id="3.40.50.300:FF:000006">
    <property type="entry name" value="DNA-binding transcriptional regulator NtrC"/>
    <property type="match status" value="1"/>
</dbReference>
<dbReference type="PANTHER" id="PTHR32071:SF17">
    <property type="entry name" value="TRANSCRIPTIONAL REGULATOR (NTRC FAMILY)"/>
    <property type="match status" value="1"/>
</dbReference>
<organism evidence="10 11">
    <name type="scientific">Mucilaginibacter celer</name>
    <dbReference type="NCBI Taxonomy" id="2305508"/>
    <lineage>
        <taxon>Bacteria</taxon>
        <taxon>Pseudomonadati</taxon>
        <taxon>Bacteroidota</taxon>
        <taxon>Sphingobacteriia</taxon>
        <taxon>Sphingobacteriales</taxon>
        <taxon>Sphingobacteriaceae</taxon>
        <taxon>Mucilaginibacter</taxon>
    </lineage>
</organism>
<evidence type="ECO:0000256" key="1">
    <source>
        <dbReference type="ARBA" id="ARBA00022553"/>
    </source>
</evidence>
<dbReference type="PANTHER" id="PTHR32071">
    <property type="entry name" value="TRANSCRIPTIONAL REGULATORY PROTEIN"/>
    <property type="match status" value="1"/>
</dbReference>
<dbReference type="FunFam" id="3.40.50.2300:FF:000018">
    <property type="entry name" value="DNA-binding transcriptional regulator NtrC"/>
    <property type="match status" value="1"/>
</dbReference>
<dbReference type="GO" id="GO:0006355">
    <property type="term" value="P:regulation of DNA-templated transcription"/>
    <property type="evidence" value="ECO:0007669"/>
    <property type="project" value="InterPro"/>
</dbReference>
<dbReference type="Pfam" id="PF00158">
    <property type="entry name" value="Sigma54_activat"/>
    <property type="match status" value="1"/>
</dbReference>
<keyword evidence="1 7" id="KW-0597">Phosphoprotein</keyword>
<gene>
    <name evidence="10" type="ORF">HYN43_012055</name>
</gene>
<reference evidence="10 11" key="1">
    <citation type="submission" date="2018-10" db="EMBL/GenBank/DDBJ databases">
        <title>Genome sequencing of Mucilaginibacter sp. HYN0043.</title>
        <authorList>
            <person name="Kim M."/>
            <person name="Yi H."/>
        </authorList>
    </citation>
    <scope>NUCLEOTIDE SEQUENCE [LARGE SCALE GENOMIC DNA]</scope>
    <source>
        <strain evidence="10 11">HYN0043</strain>
    </source>
</reference>
<dbReference type="KEGG" id="muh:HYN43_012055"/>
<dbReference type="Gene3D" id="1.10.10.60">
    <property type="entry name" value="Homeodomain-like"/>
    <property type="match status" value="1"/>
</dbReference>
<feature type="domain" description="Sigma-54 factor interaction" evidence="8">
    <location>
        <begin position="139"/>
        <end position="368"/>
    </location>
</feature>
<dbReference type="AlphaFoldDB" id="A0A494VXJ8"/>
<dbReference type="RefSeq" id="WP_119409582.1">
    <property type="nucleotide sequence ID" value="NZ_CP032869.1"/>
</dbReference>
<keyword evidence="6" id="KW-0804">Transcription</keyword>
<dbReference type="GO" id="GO:0043565">
    <property type="term" value="F:sequence-specific DNA binding"/>
    <property type="evidence" value="ECO:0007669"/>
    <property type="project" value="InterPro"/>
</dbReference>
<evidence type="ECO:0000256" key="6">
    <source>
        <dbReference type="ARBA" id="ARBA00023163"/>
    </source>
</evidence>
<dbReference type="SUPFAM" id="SSF52540">
    <property type="entry name" value="P-loop containing nucleoside triphosphate hydrolases"/>
    <property type="match status" value="1"/>
</dbReference>
<name>A0A494VXJ8_9SPHI</name>
<dbReference type="InterPro" id="IPR009057">
    <property type="entry name" value="Homeodomain-like_sf"/>
</dbReference>
<evidence type="ECO:0000313" key="11">
    <source>
        <dbReference type="Proteomes" id="UP000270046"/>
    </source>
</evidence>
<dbReference type="PROSITE" id="PS50045">
    <property type="entry name" value="SIGMA54_INTERACT_4"/>
    <property type="match status" value="1"/>
</dbReference>
<evidence type="ECO:0000256" key="7">
    <source>
        <dbReference type="PROSITE-ProRule" id="PRU00169"/>
    </source>
</evidence>
<proteinExistence type="predicted"/>
<keyword evidence="3" id="KW-0067">ATP-binding</keyword>
<evidence type="ECO:0000256" key="5">
    <source>
        <dbReference type="ARBA" id="ARBA00023015"/>
    </source>
</evidence>
<keyword evidence="4" id="KW-0902">Two-component regulatory system</keyword>
<dbReference type="SUPFAM" id="SSF46689">
    <property type="entry name" value="Homeodomain-like"/>
    <property type="match status" value="1"/>
</dbReference>
<evidence type="ECO:0000256" key="4">
    <source>
        <dbReference type="ARBA" id="ARBA00023012"/>
    </source>
</evidence>
<dbReference type="Pfam" id="PF02954">
    <property type="entry name" value="HTH_8"/>
    <property type="match status" value="1"/>
</dbReference>
<keyword evidence="2" id="KW-0547">Nucleotide-binding</keyword>
<accession>A0A494VXJ8</accession>
<evidence type="ECO:0000259" key="9">
    <source>
        <dbReference type="PROSITE" id="PS50110"/>
    </source>
</evidence>
<dbReference type="InterPro" id="IPR027417">
    <property type="entry name" value="P-loop_NTPase"/>
</dbReference>
<dbReference type="EMBL" id="CP032869">
    <property type="protein sequence ID" value="AYL95975.1"/>
    <property type="molecule type" value="Genomic_DNA"/>
</dbReference>
<feature type="modified residue" description="4-aspartylphosphate" evidence="7">
    <location>
        <position position="52"/>
    </location>
</feature>
<dbReference type="InterPro" id="IPR001789">
    <property type="entry name" value="Sig_transdc_resp-reg_receiver"/>
</dbReference>
<dbReference type="Gene3D" id="3.40.50.300">
    <property type="entry name" value="P-loop containing nucleotide triphosphate hydrolases"/>
    <property type="match status" value="1"/>
</dbReference>
<dbReference type="GO" id="GO:0000160">
    <property type="term" value="P:phosphorelay signal transduction system"/>
    <property type="evidence" value="ECO:0007669"/>
    <property type="project" value="UniProtKB-KW"/>
</dbReference>
<dbReference type="InterPro" id="IPR025943">
    <property type="entry name" value="Sigma_54_int_dom_ATP-bd_2"/>
</dbReference>
<dbReference type="GO" id="GO:0005524">
    <property type="term" value="F:ATP binding"/>
    <property type="evidence" value="ECO:0007669"/>
    <property type="project" value="UniProtKB-KW"/>
</dbReference>
<evidence type="ECO:0000256" key="2">
    <source>
        <dbReference type="ARBA" id="ARBA00022741"/>
    </source>
</evidence>
<evidence type="ECO:0000259" key="8">
    <source>
        <dbReference type="PROSITE" id="PS50045"/>
    </source>
</evidence>
<dbReference type="SMART" id="SM00382">
    <property type="entry name" value="AAA"/>
    <property type="match status" value="1"/>
</dbReference>
<dbReference type="InterPro" id="IPR002197">
    <property type="entry name" value="HTH_Fis"/>
</dbReference>
<dbReference type="InterPro" id="IPR058031">
    <property type="entry name" value="AAA_lid_NorR"/>
</dbReference>
<protein>
    <submittedName>
        <fullName evidence="10">Response regulator</fullName>
    </submittedName>
</protein>
<dbReference type="Gene3D" id="1.10.8.60">
    <property type="match status" value="1"/>
</dbReference>